<dbReference type="PANTHER" id="PTHR33327:SF3">
    <property type="entry name" value="RNA-DIRECTED DNA POLYMERASE"/>
    <property type="match status" value="1"/>
</dbReference>
<feature type="region of interest" description="Disordered" evidence="1">
    <location>
        <begin position="141"/>
        <end position="160"/>
    </location>
</feature>
<organism evidence="2 3">
    <name type="scientific">Eumeta variegata</name>
    <name type="common">Bagworm moth</name>
    <name type="synonym">Eumeta japonica</name>
    <dbReference type="NCBI Taxonomy" id="151549"/>
    <lineage>
        <taxon>Eukaryota</taxon>
        <taxon>Metazoa</taxon>
        <taxon>Ecdysozoa</taxon>
        <taxon>Arthropoda</taxon>
        <taxon>Hexapoda</taxon>
        <taxon>Insecta</taxon>
        <taxon>Pterygota</taxon>
        <taxon>Neoptera</taxon>
        <taxon>Endopterygota</taxon>
        <taxon>Lepidoptera</taxon>
        <taxon>Glossata</taxon>
        <taxon>Ditrysia</taxon>
        <taxon>Tineoidea</taxon>
        <taxon>Psychidae</taxon>
        <taxon>Oiketicinae</taxon>
        <taxon>Eumeta</taxon>
    </lineage>
</organism>
<dbReference type="OrthoDB" id="6260718at2759"/>
<dbReference type="EMBL" id="BGZK01000667">
    <property type="protein sequence ID" value="GBP55384.1"/>
    <property type="molecule type" value="Genomic_DNA"/>
</dbReference>
<dbReference type="Proteomes" id="UP000299102">
    <property type="component" value="Unassembled WGS sequence"/>
</dbReference>
<reference evidence="2 3" key="1">
    <citation type="journal article" date="2019" name="Commun. Biol.">
        <title>The bagworm genome reveals a unique fibroin gene that provides high tensile strength.</title>
        <authorList>
            <person name="Kono N."/>
            <person name="Nakamura H."/>
            <person name="Ohtoshi R."/>
            <person name="Tomita M."/>
            <person name="Numata K."/>
            <person name="Arakawa K."/>
        </authorList>
    </citation>
    <scope>NUCLEOTIDE SEQUENCE [LARGE SCALE GENOMIC DNA]</scope>
</reference>
<name>A0A4C1WZ62_EUMVA</name>
<accession>A0A4C1WZ62</accession>
<evidence type="ECO:0000256" key="1">
    <source>
        <dbReference type="SAM" id="MobiDB-lite"/>
    </source>
</evidence>
<dbReference type="PANTHER" id="PTHR33327">
    <property type="entry name" value="ENDONUCLEASE"/>
    <property type="match status" value="1"/>
</dbReference>
<dbReference type="AlphaFoldDB" id="A0A4C1WZ62"/>
<proteinExistence type="predicted"/>
<evidence type="ECO:0000313" key="3">
    <source>
        <dbReference type="Proteomes" id="UP000299102"/>
    </source>
</evidence>
<protein>
    <submittedName>
        <fullName evidence="2">Uncharacterized protein</fullName>
    </submittedName>
</protein>
<evidence type="ECO:0000313" key="2">
    <source>
        <dbReference type="EMBL" id="GBP55384.1"/>
    </source>
</evidence>
<gene>
    <name evidence="2" type="ORF">EVAR_45706_1</name>
</gene>
<feature type="compositionally biased region" description="Polar residues" evidence="1">
    <location>
        <begin position="141"/>
        <end position="152"/>
    </location>
</feature>
<comment type="caution">
    <text evidence="2">The sequence shown here is derived from an EMBL/GenBank/DDBJ whole genome shotgun (WGS) entry which is preliminary data.</text>
</comment>
<feature type="region of interest" description="Disordered" evidence="1">
    <location>
        <begin position="117"/>
        <end position="136"/>
    </location>
</feature>
<sequence>MAPAADKYQRLKTELIKRLTASRERQVKQLLNHEELDDFIRTVWTSRLPSSVQTIIASQSKSTLEEVSELADQIMDVATPSQQITAVSASPGATSESNQIAALTRQVQALAAKLDRMSRPRKGGQPTSVIIYHQPGPCQTTGSFLTAGTTQNSERRRVDA</sequence>
<keyword evidence="3" id="KW-1185">Reference proteome</keyword>